<dbReference type="GO" id="GO:0008270">
    <property type="term" value="F:zinc ion binding"/>
    <property type="evidence" value="ECO:0007669"/>
    <property type="project" value="InterPro"/>
</dbReference>
<dbReference type="OrthoDB" id="1110994at2759"/>
<dbReference type="AlphaFoldDB" id="A0A5A7T6Y4"/>
<dbReference type="Proteomes" id="UP000321393">
    <property type="component" value="Unassembled WGS sequence"/>
</dbReference>
<proteinExistence type="predicted"/>
<feature type="region of interest" description="Disordered" evidence="1">
    <location>
        <begin position="39"/>
        <end position="58"/>
    </location>
</feature>
<dbReference type="EMBL" id="SSTE01018486">
    <property type="protein sequence ID" value="KAA0039010.1"/>
    <property type="molecule type" value="Genomic_DNA"/>
</dbReference>
<accession>A0A5A7T6Y4</accession>
<evidence type="ECO:0000256" key="1">
    <source>
        <dbReference type="SAM" id="MobiDB-lite"/>
    </source>
</evidence>
<name>A0A5A7T6Y4_CUCMM</name>
<evidence type="ECO:0000313" key="2">
    <source>
        <dbReference type="EMBL" id="KAA0039010.1"/>
    </source>
</evidence>
<comment type="caution">
    <text evidence="2">The sequence shown here is derived from an EMBL/GenBank/DDBJ whole genome shotgun (WGS) entry which is preliminary data.</text>
</comment>
<evidence type="ECO:0008006" key="4">
    <source>
        <dbReference type="Google" id="ProtNLM"/>
    </source>
</evidence>
<protein>
    <recommendedName>
        <fullName evidence="4">Gag-pol polyprotein</fullName>
    </recommendedName>
</protein>
<organism evidence="2 3">
    <name type="scientific">Cucumis melo var. makuwa</name>
    <name type="common">Oriental melon</name>
    <dbReference type="NCBI Taxonomy" id="1194695"/>
    <lineage>
        <taxon>Eukaryota</taxon>
        <taxon>Viridiplantae</taxon>
        <taxon>Streptophyta</taxon>
        <taxon>Embryophyta</taxon>
        <taxon>Tracheophyta</taxon>
        <taxon>Spermatophyta</taxon>
        <taxon>Magnoliopsida</taxon>
        <taxon>eudicotyledons</taxon>
        <taxon>Gunneridae</taxon>
        <taxon>Pentapetalae</taxon>
        <taxon>rosids</taxon>
        <taxon>fabids</taxon>
        <taxon>Cucurbitales</taxon>
        <taxon>Cucurbitaceae</taxon>
        <taxon>Benincaseae</taxon>
        <taxon>Cucumis</taxon>
    </lineage>
</organism>
<dbReference type="SUPFAM" id="SSF57756">
    <property type="entry name" value="Retrovirus zinc finger-like domains"/>
    <property type="match status" value="1"/>
</dbReference>
<dbReference type="GO" id="GO:0003676">
    <property type="term" value="F:nucleic acid binding"/>
    <property type="evidence" value="ECO:0007669"/>
    <property type="project" value="InterPro"/>
</dbReference>
<reference evidence="2 3" key="1">
    <citation type="submission" date="2019-08" db="EMBL/GenBank/DDBJ databases">
        <title>Draft genome sequences of two oriental melons (Cucumis melo L. var makuwa).</title>
        <authorList>
            <person name="Kwon S.-Y."/>
        </authorList>
    </citation>
    <scope>NUCLEOTIDE SEQUENCE [LARGE SCALE GENOMIC DNA]</scope>
    <source>
        <strain evidence="3">cv. SW 3</strain>
        <tissue evidence="2">Leaf</tissue>
    </source>
</reference>
<evidence type="ECO:0000313" key="3">
    <source>
        <dbReference type="Proteomes" id="UP000321393"/>
    </source>
</evidence>
<gene>
    <name evidence="2" type="ORF">E6C27_scaffold84G00970</name>
</gene>
<dbReference type="InterPro" id="IPR036875">
    <property type="entry name" value="Znf_CCHC_sf"/>
</dbReference>
<sequence>MDGICEGNSTSKPPLLDEENYGYWKSRIEAFLMSLGMRKKKTTQPRTSSSSSSRLYRRKCYEQGEKDFGTSESGKNGKGIRCHECEEFGHIQSECATYLKRKKKSLIAMFSDEENYCESNDEEVGMTLISISTINKEEVERVHP</sequence>